<evidence type="ECO:0000313" key="2">
    <source>
        <dbReference type="EMBL" id="ATC91180.1"/>
    </source>
</evidence>
<keyword evidence="1" id="KW-0472">Membrane</keyword>
<keyword evidence="1" id="KW-0812">Transmembrane</keyword>
<name>A0ABM6N4D8_9GAMM</name>
<keyword evidence="3" id="KW-1185">Reference proteome</keyword>
<dbReference type="Proteomes" id="UP000217258">
    <property type="component" value="Chromosome I"/>
</dbReference>
<proteinExistence type="predicted"/>
<evidence type="ECO:0000313" key="3">
    <source>
        <dbReference type="Proteomes" id="UP000217258"/>
    </source>
</evidence>
<accession>A0ABM6N4D8</accession>
<protein>
    <submittedName>
        <fullName evidence="2">Uncharacterized protein</fullName>
    </submittedName>
</protein>
<keyword evidence="1" id="KW-1133">Transmembrane helix</keyword>
<feature type="transmembrane region" description="Helical" evidence="1">
    <location>
        <begin position="22"/>
        <end position="40"/>
    </location>
</feature>
<organism evidence="2 3">
    <name type="scientific">Pseudoalteromonas issachenkonii</name>
    <dbReference type="NCBI Taxonomy" id="152297"/>
    <lineage>
        <taxon>Bacteria</taxon>
        <taxon>Pseudomonadati</taxon>
        <taxon>Pseudomonadota</taxon>
        <taxon>Gammaproteobacteria</taxon>
        <taxon>Alteromonadales</taxon>
        <taxon>Pseudoalteromonadaceae</taxon>
        <taxon>Pseudoalteromonas</taxon>
    </lineage>
</organism>
<gene>
    <name evidence="2" type="ORF">PISS_a2352</name>
</gene>
<reference evidence="2 3" key="1">
    <citation type="submission" date="2015-06" db="EMBL/GenBank/DDBJ databases">
        <authorList>
            <person name="Xie B.-B."/>
            <person name="Rong J.-C."/>
            <person name="Qin Q.-L."/>
            <person name="Zhang Y.-Z."/>
        </authorList>
    </citation>
    <scope>NUCLEOTIDE SEQUENCE [LARGE SCALE GENOMIC DNA]</scope>
    <source>
        <strain evidence="2 3">KMM 3549</strain>
    </source>
</reference>
<evidence type="ECO:0000256" key="1">
    <source>
        <dbReference type="SAM" id="Phobius"/>
    </source>
</evidence>
<dbReference type="EMBL" id="CP011030">
    <property type="protein sequence ID" value="ATC91180.1"/>
    <property type="molecule type" value="Genomic_DNA"/>
</dbReference>
<sequence length="58" mass="6651">MPKPSSPIKASPLNLRRTRLKIGLRLIVIVLGPTFIELWIKNNRAYVKHKSAVILKNF</sequence>